<dbReference type="AlphaFoldDB" id="J4UL06"/>
<proteinExistence type="inferred from homology"/>
<dbReference type="EMBL" id="JH725165">
    <property type="protein sequence ID" value="EJP65087.1"/>
    <property type="molecule type" value="Genomic_DNA"/>
</dbReference>
<sequence>MNILTNVMMIALPTPMVQKLKLGKHDKAMLFGLFLLGGFVTITSILRTTSVQHPLKNRMDITFDFITRGIWTLIEANLGTIIPCLVVLRQELVVVSPRSLRKSRAAQPGRDDEKGFAFCSPGGIGHAIATEFQKNGYHVIATARRAEVLEELRKTGMSVVSLDVCDKASIQRCKEEVAQITAGKLDILVNNAGVNHTIPATDIDIDDVKQTFNANVFGPMLMCQAFVPLLIPARGLIINISSVSAIVPYLFASVYSSTKAALDGYSRTLRLELKPFNVRVMVAMTGTVKSNITSHFVRELPSSSLYQPVRDMYDERIHFSQKNSPMDADVYAKKLVAAALKGEGWFGGLFGRTPDWFWAGGLANVAWFGQTFFPRRFAEFLTSITFKISKMAYIIAEARAKRN</sequence>
<evidence type="ECO:0000259" key="6">
    <source>
        <dbReference type="Pfam" id="PF20684"/>
    </source>
</evidence>
<dbReference type="GeneID" id="19888869"/>
<dbReference type="Gene3D" id="3.40.50.720">
    <property type="entry name" value="NAD(P)-binding Rossmann-like Domain"/>
    <property type="match status" value="1"/>
</dbReference>
<dbReference type="GO" id="GO:0005783">
    <property type="term" value="C:endoplasmic reticulum"/>
    <property type="evidence" value="ECO:0007669"/>
    <property type="project" value="TreeGrafter"/>
</dbReference>
<accession>J4UL06</accession>
<dbReference type="FunCoup" id="J4UL06">
    <property type="interactions" value="241"/>
</dbReference>
<keyword evidence="8" id="KW-1185">Reference proteome</keyword>
<dbReference type="PANTHER" id="PTHR44169">
    <property type="entry name" value="NADPH-DEPENDENT 1-ACYLDIHYDROXYACETONE PHOSPHATE REDUCTASE"/>
    <property type="match status" value="1"/>
</dbReference>
<dbReference type="CDD" id="cd05374">
    <property type="entry name" value="17beta-HSD-like_SDR_c"/>
    <property type="match status" value="1"/>
</dbReference>
<dbReference type="InterPro" id="IPR002347">
    <property type="entry name" value="SDR_fam"/>
</dbReference>
<protein>
    <submittedName>
        <fullName evidence="7">Short chain dehydrogenase</fullName>
    </submittedName>
</protein>
<dbReference type="Pfam" id="PF20684">
    <property type="entry name" value="Fung_rhodopsin"/>
    <property type="match status" value="1"/>
</dbReference>
<name>J4UL06_BEAB2</name>
<dbReference type="PROSITE" id="PS00061">
    <property type="entry name" value="ADH_SHORT"/>
    <property type="match status" value="1"/>
</dbReference>
<comment type="similarity">
    <text evidence="1 4">Belongs to the short-chain dehydrogenases/reductases (SDR) family.</text>
</comment>
<dbReference type="GO" id="GO:0004806">
    <property type="term" value="F:triacylglycerol lipase activity"/>
    <property type="evidence" value="ECO:0007669"/>
    <property type="project" value="TreeGrafter"/>
</dbReference>
<feature type="transmembrane region" description="Helical" evidence="5">
    <location>
        <begin position="66"/>
        <end position="88"/>
    </location>
</feature>
<keyword evidence="5" id="KW-0812">Transmembrane</keyword>
<evidence type="ECO:0000256" key="2">
    <source>
        <dbReference type="ARBA" id="ARBA00022857"/>
    </source>
</evidence>
<keyword evidence="2" id="KW-0521">NADP</keyword>
<dbReference type="STRING" id="655819.J4UL06"/>
<dbReference type="Pfam" id="PF00106">
    <property type="entry name" value="adh_short"/>
    <property type="match status" value="1"/>
</dbReference>
<evidence type="ECO:0000256" key="4">
    <source>
        <dbReference type="RuleBase" id="RU000363"/>
    </source>
</evidence>
<evidence type="ECO:0000256" key="3">
    <source>
        <dbReference type="ARBA" id="ARBA00023002"/>
    </source>
</evidence>
<gene>
    <name evidence="7" type="ORF">BBA_05857</name>
</gene>
<dbReference type="PANTHER" id="PTHR44169:SF6">
    <property type="entry name" value="NADPH-DEPENDENT 1-ACYLDIHYDROXYACETONE PHOSPHATE REDUCTASE"/>
    <property type="match status" value="1"/>
</dbReference>
<dbReference type="GO" id="GO:0019433">
    <property type="term" value="P:triglyceride catabolic process"/>
    <property type="evidence" value="ECO:0007669"/>
    <property type="project" value="TreeGrafter"/>
</dbReference>
<evidence type="ECO:0000313" key="8">
    <source>
        <dbReference type="Proteomes" id="UP000002762"/>
    </source>
</evidence>
<dbReference type="OrthoDB" id="2102561at2759"/>
<dbReference type="InterPro" id="IPR036291">
    <property type="entry name" value="NAD(P)-bd_dom_sf"/>
</dbReference>
<dbReference type="GO" id="GO:0000140">
    <property type="term" value="F:acylglycerone-phosphate reductase (NADP+) activity"/>
    <property type="evidence" value="ECO:0007669"/>
    <property type="project" value="TreeGrafter"/>
</dbReference>
<keyword evidence="5" id="KW-1133">Transmembrane helix</keyword>
<evidence type="ECO:0000256" key="1">
    <source>
        <dbReference type="ARBA" id="ARBA00006484"/>
    </source>
</evidence>
<dbReference type="PRINTS" id="PR00081">
    <property type="entry name" value="GDHRDH"/>
</dbReference>
<dbReference type="GO" id="GO:0005811">
    <property type="term" value="C:lipid droplet"/>
    <property type="evidence" value="ECO:0007669"/>
    <property type="project" value="TreeGrafter"/>
</dbReference>
<dbReference type="FunFam" id="3.40.50.720:FF:000261">
    <property type="entry name" value="NADPH-dependent 1-acyldihydroxyacetone phosphate reductase"/>
    <property type="match status" value="1"/>
</dbReference>
<organism evidence="7 8">
    <name type="scientific">Beauveria bassiana (strain ARSEF 2860)</name>
    <name type="common">White muscardine disease fungus</name>
    <name type="synonym">Tritirachium shiotae</name>
    <dbReference type="NCBI Taxonomy" id="655819"/>
    <lineage>
        <taxon>Eukaryota</taxon>
        <taxon>Fungi</taxon>
        <taxon>Dikarya</taxon>
        <taxon>Ascomycota</taxon>
        <taxon>Pezizomycotina</taxon>
        <taxon>Sordariomycetes</taxon>
        <taxon>Hypocreomycetidae</taxon>
        <taxon>Hypocreales</taxon>
        <taxon>Cordycipitaceae</taxon>
        <taxon>Beauveria</taxon>
    </lineage>
</organism>
<dbReference type="Proteomes" id="UP000002762">
    <property type="component" value="Unassembled WGS sequence"/>
</dbReference>
<dbReference type="GO" id="GO:0006654">
    <property type="term" value="P:phosphatidic acid biosynthetic process"/>
    <property type="evidence" value="ECO:0007669"/>
    <property type="project" value="TreeGrafter"/>
</dbReference>
<dbReference type="SUPFAM" id="SSF51735">
    <property type="entry name" value="NAD(P)-binding Rossmann-fold domains"/>
    <property type="match status" value="1"/>
</dbReference>
<dbReference type="RefSeq" id="XP_008599176.1">
    <property type="nucleotide sequence ID" value="XM_008600954.1"/>
</dbReference>
<dbReference type="InterPro" id="IPR049326">
    <property type="entry name" value="Rhodopsin_dom_fungi"/>
</dbReference>
<evidence type="ECO:0000313" key="7">
    <source>
        <dbReference type="EMBL" id="EJP65087.1"/>
    </source>
</evidence>
<dbReference type="PRINTS" id="PR00080">
    <property type="entry name" value="SDRFAMILY"/>
</dbReference>
<dbReference type="HOGENOM" id="CLU_010194_2_9_1"/>
<keyword evidence="5" id="KW-0472">Membrane</keyword>
<feature type="domain" description="Rhodopsin" evidence="6">
    <location>
        <begin position="1"/>
        <end position="91"/>
    </location>
</feature>
<dbReference type="InterPro" id="IPR020904">
    <property type="entry name" value="Sc_DH/Rdtase_CS"/>
</dbReference>
<reference evidence="7 8" key="1">
    <citation type="journal article" date="2012" name="Sci. Rep.">
        <title>Genomic perspectives on the evolution of fungal entomopathogenicity in Beauveria bassiana.</title>
        <authorList>
            <person name="Xiao G."/>
            <person name="Ying S.H."/>
            <person name="Zheng P."/>
            <person name="Wang Z.L."/>
            <person name="Zhang S."/>
            <person name="Xie X.Q."/>
            <person name="Shang Y."/>
            <person name="St Leger R.J."/>
            <person name="Zhao G.P."/>
            <person name="Wang C."/>
            <person name="Feng M.G."/>
        </authorList>
    </citation>
    <scope>NUCLEOTIDE SEQUENCE [LARGE SCALE GENOMIC DNA]</scope>
    <source>
        <strain evidence="7 8">ARSEF 2860</strain>
    </source>
</reference>
<dbReference type="InParanoid" id="J4UL06"/>
<keyword evidence="3" id="KW-0560">Oxidoreductase</keyword>
<feature type="transmembrane region" description="Helical" evidence="5">
    <location>
        <begin position="28"/>
        <end position="46"/>
    </location>
</feature>
<evidence type="ECO:0000256" key="5">
    <source>
        <dbReference type="SAM" id="Phobius"/>
    </source>
</evidence>